<dbReference type="InterPro" id="IPR050194">
    <property type="entry name" value="Glycosyltransferase_grp1"/>
</dbReference>
<dbReference type="Gene3D" id="3.40.50.2000">
    <property type="entry name" value="Glycogen Phosphorylase B"/>
    <property type="match status" value="2"/>
</dbReference>
<keyword evidence="2" id="KW-1185">Reference proteome</keyword>
<evidence type="ECO:0000313" key="1">
    <source>
        <dbReference type="EMBL" id="MTH34071.1"/>
    </source>
</evidence>
<dbReference type="EMBL" id="WMIF01000005">
    <property type="protein sequence ID" value="MTH34071.1"/>
    <property type="molecule type" value="Genomic_DNA"/>
</dbReference>
<dbReference type="PANTHER" id="PTHR45947">
    <property type="entry name" value="SULFOQUINOVOSYL TRANSFERASE SQD2"/>
    <property type="match status" value="1"/>
</dbReference>
<protein>
    <submittedName>
        <fullName evidence="1">Glycosyltransferase</fullName>
    </submittedName>
</protein>
<dbReference type="GO" id="GO:0016758">
    <property type="term" value="F:hexosyltransferase activity"/>
    <property type="evidence" value="ECO:0007669"/>
    <property type="project" value="TreeGrafter"/>
</dbReference>
<reference evidence="1 2" key="1">
    <citation type="submission" date="2019-11" db="EMBL/GenBank/DDBJ databases">
        <authorList>
            <person name="Dong K."/>
        </authorList>
    </citation>
    <scope>NUCLEOTIDE SEQUENCE [LARGE SCALE GENOMIC DNA]</scope>
    <source>
        <strain evidence="1 2">JCM 17370</strain>
    </source>
</reference>
<organism evidence="1 2">
    <name type="scientific">Paracoccus limosus</name>
    <dbReference type="NCBI Taxonomy" id="913252"/>
    <lineage>
        <taxon>Bacteria</taxon>
        <taxon>Pseudomonadati</taxon>
        <taxon>Pseudomonadota</taxon>
        <taxon>Alphaproteobacteria</taxon>
        <taxon>Rhodobacterales</taxon>
        <taxon>Paracoccaceae</taxon>
        <taxon>Paracoccus</taxon>
    </lineage>
</organism>
<sequence>MQERRIKALVIAEAANPEWVSVPLVGWSLANALRAVADVHIVTQIRNRDAFLRAGLVEGRDFTAIDSEKLAAPLWKLAERLSMGKGVGWTMKTAVTTLGYGYFERLVWRRFGAAIRAGDYDIVHRVTPLTPTANSLIAPRCKRAGVPFVMGPLNGGVPWPAGFDSERRREKEWLSYIRGAYKAMPGRGATLAAASAIICGSEHTLSEIPRRLQGKCVWLPENAIDPARFSLTAPQPGTLPLRGCFIGRLVPYKGADMAIEAALPLLRSGALTLDIIGDGPQAGDLHALVAREGVDAAVTFHGWMEHHEVQSVAAQSQLLVFPSVREFGGGVVLEAMALGVVPVIVDYAGPGELVEEGTGLRIPLGRRAEIVAGLRTCLQGLAADPSVLPGMARAAQARVMRDFTWPAKAAQVERIWRAVLAGQPLPQELPRRR</sequence>
<accession>A0A844H4A2</accession>
<name>A0A844H4A2_9RHOB</name>
<dbReference type="RefSeq" id="WP_155063624.1">
    <property type="nucleotide sequence ID" value="NZ_WMIF01000005.1"/>
</dbReference>
<dbReference type="Pfam" id="PF13692">
    <property type="entry name" value="Glyco_trans_1_4"/>
    <property type="match status" value="1"/>
</dbReference>
<dbReference type="AlphaFoldDB" id="A0A844H4A2"/>
<dbReference type="SUPFAM" id="SSF53756">
    <property type="entry name" value="UDP-Glycosyltransferase/glycogen phosphorylase"/>
    <property type="match status" value="1"/>
</dbReference>
<dbReference type="OrthoDB" id="9790710at2"/>
<evidence type="ECO:0000313" key="2">
    <source>
        <dbReference type="Proteomes" id="UP000442533"/>
    </source>
</evidence>
<keyword evidence="1" id="KW-0808">Transferase</keyword>
<dbReference type="Proteomes" id="UP000442533">
    <property type="component" value="Unassembled WGS sequence"/>
</dbReference>
<dbReference type="CDD" id="cd03801">
    <property type="entry name" value="GT4_PimA-like"/>
    <property type="match status" value="1"/>
</dbReference>
<gene>
    <name evidence="1" type="ORF">GL279_05590</name>
</gene>
<proteinExistence type="predicted"/>
<comment type="caution">
    <text evidence="1">The sequence shown here is derived from an EMBL/GenBank/DDBJ whole genome shotgun (WGS) entry which is preliminary data.</text>
</comment>
<dbReference type="PANTHER" id="PTHR45947:SF3">
    <property type="entry name" value="SULFOQUINOVOSYL TRANSFERASE SQD2"/>
    <property type="match status" value="1"/>
</dbReference>